<name>A0A6G1EPP4_9ORYZ</name>
<reference evidence="2 3" key="1">
    <citation type="submission" date="2019-11" db="EMBL/GenBank/DDBJ databases">
        <title>Whole genome sequence of Oryza granulata.</title>
        <authorList>
            <person name="Li W."/>
        </authorList>
    </citation>
    <scope>NUCLEOTIDE SEQUENCE [LARGE SCALE GENOMIC DNA]</scope>
    <source>
        <strain evidence="3">cv. Menghai</strain>
        <tissue evidence="2">Leaf</tissue>
    </source>
</reference>
<evidence type="ECO:0000313" key="2">
    <source>
        <dbReference type="EMBL" id="KAF0926587.1"/>
    </source>
</evidence>
<dbReference type="EMBL" id="SPHZ02000003">
    <property type="protein sequence ID" value="KAF0926587.1"/>
    <property type="molecule type" value="Genomic_DNA"/>
</dbReference>
<dbReference type="AlphaFoldDB" id="A0A6G1EPP4"/>
<evidence type="ECO:0008006" key="4">
    <source>
        <dbReference type="Google" id="ProtNLM"/>
    </source>
</evidence>
<accession>A0A6G1EPP4</accession>
<keyword evidence="3" id="KW-1185">Reference proteome</keyword>
<comment type="caution">
    <text evidence="2">The sequence shown here is derived from an EMBL/GenBank/DDBJ whole genome shotgun (WGS) entry which is preliminary data.</text>
</comment>
<evidence type="ECO:0000256" key="1">
    <source>
        <dbReference type="SAM" id="MobiDB-lite"/>
    </source>
</evidence>
<proteinExistence type="predicted"/>
<evidence type="ECO:0000313" key="3">
    <source>
        <dbReference type="Proteomes" id="UP000479710"/>
    </source>
</evidence>
<dbReference type="Proteomes" id="UP000479710">
    <property type="component" value="Unassembled WGS sequence"/>
</dbReference>
<organism evidence="2 3">
    <name type="scientific">Oryza meyeriana var. granulata</name>
    <dbReference type="NCBI Taxonomy" id="110450"/>
    <lineage>
        <taxon>Eukaryota</taxon>
        <taxon>Viridiplantae</taxon>
        <taxon>Streptophyta</taxon>
        <taxon>Embryophyta</taxon>
        <taxon>Tracheophyta</taxon>
        <taxon>Spermatophyta</taxon>
        <taxon>Magnoliopsida</taxon>
        <taxon>Liliopsida</taxon>
        <taxon>Poales</taxon>
        <taxon>Poaceae</taxon>
        <taxon>BOP clade</taxon>
        <taxon>Oryzoideae</taxon>
        <taxon>Oryzeae</taxon>
        <taxon>Oryzinae</taxon>
        <taxon>Oryza</taxon>
        <taxon>Oryza meyeriana</taxon>
    </lineage>
</organism>
<gene>
    <name evidence="2" type="ORF">E2562_026899</name>
</gene>
<sequence length="202" mass="20964">MLCRIYNKGRLEKPPAAVVATASGAVVRKPMVGINAAVSSPPEQKLVVGAAGQVGGAPVFPDLAVYYDRPSDLMCGCTPTRVAWSRVTAGPVNPAAKINCIPKSECNLAASRLHLGPSPWLAPPLLSPPPSFASTPRHHGGTALLSSTSGSESCPCRGSGLPSFLDSWPFAFLRASLVAAGLVFHATGPPHPICRSRPSFPH</sequence>
<feature type="region of interest" description="Disordered" evidence="1">
    <location>
        <begin position="131"/>
        <end position="151"/>
    </location>
</feature>
<feature type="compositionally biased region" description="Low complexity" evidence="1">
    <location>
        <begin position="141"/>
        <end position="151"/>
    </location>
</feature>
<protein>
    <recommendedName>
        <fullName evidence="4">NAC domain-containing protein</fullName>
    </recommendedName>
</protein>